<sequence length="1210" mass="133319">MKTNSLRLLYSLMIVILIVFPIKNLMIEEVKAETPNDNVYVDPQLNIGSSEKIDIIVELEAPPVKLQKSEAEEKGVNFNQSVAEGAIEKEGKDFLSQLESINIDYSDLARYEESFNGFSLSLEANDINKILNFQEVIGIYPDNEYELLLEQKNKGTKDTAVELLEVTDLWDKGLSGEGVKVGVIDSGIDYHHPALSEAYKGGSSFVNDGQETPLEGHDGVRTTHGTNVSGIIAAQGTENVEFKGVAYGADLYVYRVLGNSNTGRTSDIIKAIEQAIRDDVDVINMSLGRKANEADTPLTRSINNTVKGGIPIVVANGNNGSNQKTVGDPATAELAISVGATAFENSTERVADFSSRGPVDGTYTIKPDVVAPGVGIYSTTALSSTGSESYENAFNYYSGTSMSAPYVTGVIALLLEEDSTLTPEELKVRLMNTAEPIANTFINDTGGGSVRALKAFQTPVTVSQQSNMPYPLENEEISYKTGSVNLGVLKLGGELERELTLEIMNYSEETIEYDIIWNPYYNSLNSDEFSIDFPSQVLVDGGSSKTITVNIKSQNLSTNMYVEGMLKFETAEKPHITVPIGGMTEVLSNPIKSFNISSNYVNASTTGITINYTVGVDAIERRMSVIDLETNDILGEVQDFSGNNSGDFNWDLKILSEGEEKKLTDGNYKIILTAHTESDHFFQKGINLTVSSVAPTTELKSLDLTDNLIEGKILSPFSDDKMVTEALTVEFSLQQEQEEYYASGSVTLAEDGSFNIKNKLHPGSSILTINSSDIAGNKNEETFNINWSGEFSEGDRGVAIEAFKEKMRLLGFEVTNEDKDFFGSEMKEKLLALQGYYSLDITGHIDKKTQKDINKILTTSFKDGQNSPAIQEFKQTLTILGFGTFPDNPSYNYGLVTKRVVEEFQLHYGLIANGIGDSVTLSKMEELLGQTLKDGDDNEQVKELKVNLTSLGFGNFPTNPSKRYGAVTERVVKDFQRTYGLRESGSANPLTLEKIQSLLNRSYKNGDQHDDISMLKKDLTSLGYGNFPRSPSPVYGKVTQAVVEEFQKDNNMPVTGVADANFFSKINYLRQIVYKSGDDSAEIRELKNHLTFLGFGNFPSNPSPRYGSVTTRIIKEFQSYYGLEKTGDVNRQTLNIIEQNISTIYQVNNSAPEIRELKKQLTKAGFGNFPSNPSVHYGSVTERVMREYQAHHNLIQNGIGDKITLQKLFE</sequence>
<evidence type="ECO:0000256" key="2">
    <source>
        <dbReference type="ARBA" id="ARBA00022670"/>
    </source>
</evidence>
<feature type="domain" description="Peptidoglycan binding-like" evidence="10">
    <location>
        <begin position="938"/>
        <end position="995"/>
    </location>
</feature>
<dbReference type="InterPro" id="IPR023828">
    <property type="entry name" value="Peptidase_S8_Ser-AS"/>
</dbReference>
<evidence type="ECO:0000256" key="3">
    <source>
        <dbReference type="ARBA" id="ARBA00022801"/>
    </source>
</evidence>
<dbReference type="InterPro" id="IPR036366">
    <property type="entry name" value="PGBDSf"/>
</dbReference>
<organism evidence="12 13">
    <name type="scientific">Salipaludibacillus agaradhaerens</name>
    <name type="common">Bacillus agaradhaerens</name>
    <dbReference type="NCBI Taxonomy" id="76935"/>
    <lineage>
        <taxon>Bacteria</taxon>
        <taxon>Bacillati</taxon>
        <taxon>Bacillota</taxon>
        <taxon>Bacilli</taxon>
        <taxon>Bacillales</taxon>
        <taxon>Bacillaceae</taxon>
    </lineage>
</organism>
<dbReference type="InterPro" id="IPR022398">
    <property type="entry name" value="Peptidase_S8_His-AS"/>
</dbReference>
<dbReference type="PROSITE" id="PS00136">
    <property type="entry name" value="SUBTILASE_ASP"/>
    <property type="match status" value="1"/>
</dbReference>
<dbReference type="InterPro" id="IPR015500">
    <property type="entry name" value="Peptidase_S8_subtilisin-rel"/>
</dbReference>
<dbReference type="InterPro" id="IPR023827">
    <property type="entry name" value="Peptidase_S8_Asp-AS"/>
</dbReference>
<feature type="domain" description="Peptidoglycan binding-like" evidence="10">
    <location>
        <begin position="1151"/>
        <end position="1208"/>
    </location>
</feature>
<evidence type="ECO:0000313" key="13">
    <source>
        <dbReference type="Proteomes" id="UP001057753"/>
    </source>
</evidence>
<dbReference type="PROSITE" id="PS00137">
    <property type="entry name" value="SUBTILASE_HIS"/>
    <property type="match status" value="1"/>
</dbReference>
<dbReference type="InterPro" id="IPR050131">
    <property type="entry name" value="Peptidase_S8_subtilisin-like"/>
</dbReference>
<dbReference type="Pfam" id="PF05922">
    <property type="entry name" value="Inhibitor_I9"/>
    <property type="match status" value="1"/>
</dbReference>
<accession>A0A9Q4AX54</accession>
<dbReference type="SUPFAM" id="SSF52743">
    <property type="entry name" value="Subtilisin-like"/>
    <property type="match status" value="1"/>
</dbReference>
<evidence type="ECO:0000259" key="10">
    <source>
        <dbReference type="Pfam" id="PF01471"/>
    </source>
</evidence>
<dbReference type="Pfam" id="PF01471">
    <property type="entry name" value="PG_binding_1"/>
    <property type="match status" value="5"/>
</dbReference>
<dbReference type="SUPFAM" id="SSF47090">
    <property type="entry name" value="PGBD-like"/>
    <property type="match status" value="6"/>
</dbReference>
<dbReference type="Pfam" id="PF00082">
    <property type="entry name" value="Peptidase_S8"/>
    <property type="match status" value="1"/>
</dbReference>
<feature type="active site" description="Charge relay system" evidence="5 6">
    <location>
        <position position="185"/>
    </location>
</feature>
<dbReference type="Proteomes" id="UP001057753">
    <property type="component" value="Unassembled WGS sequence"/>
</dbReference>
<dbReference type="InterPro" id="IPR036365">
    <property type="entry name" value="PGBD-like_sf"/>
</dbReference>
<keyword evidence="8" id="KW-1133">Transmembrane helix</keyword>
<dbReference type="EMBL" id="JABXYM010000001">
    <property type="protein sequence ID" value="MCR6094941.1"/>
    <property type="molecule type" value="Genomic_DNA"/>
</dbReference>
<keyword evidence="2 6" id="KW-0645">Protease</keyword>
<feature type="domain" description="Peptidoglycan binding-like" evidence="10">
    <location>
        <begin position="1008"/>
        <end position="1063"/>
    </location>
</feature>
<dbReference type="GO" id="GO:0006508">
    <property type="term" value="P:proteolysis"/>
    <property type="evidence" value="ECO:0007669"/>
    <property type="project" value="UniProtKB-KW"/>
</dbReference>
<feature type="domain" description="Inhibitor I9" evidence="11">
    <location>
        <begin position="93"/>
        <end position="147"/>
    </location>
</feature>
<dbReference type="PRINTS" id="PR00723">
    <property type="entry name" value="SUBTILISIN"/>
</dbReference>
<evidence type="ECO:0000259" key="11">
    <source>
        <dbReference type="Pfam" id="PF05922"/>
    </source>
</evidence>
<dbReference type="PANTHER" id="PTHR43806:SF65">
    <property type="entry name" value="SERINE PROTEASE APRX"/>
    <property type="match status" value="1"/>
</dbReference>
<evidence type="ECO:0000256" key="5">
    <source>
        <dbReference type="PIRSR" id="PIRSR615500-1"/>
    </source>
</evidence>
<keyword evidence="8" id="KW-0812">Transmembrane</keyword>
<dbReference type="PROSITE" id="PS51892">
    <property type="entry name" value="SUBTILASE"/>
    <property type="match status" value="1"/>
</dbReference>
<feature type="transmembrane region" description="Helical" evidence="8">
    <location>
        <begin position="7"/>
        <end position="26"/>
    </location>
</feature>
<dbReference type="PROSITE" id="PS00138">
    <property type="entry name" value="SUBTILASE_SER"/>
    <property type="match status" value="1"/>
</dbReference>
<dbReference type="RefSeq" id="WP_257819565.1">
    <property type="nucleotide sequence ID" value="NZ_JABXYM010000001.1"/>
</dbReference>
<gene>
    <name evidence="12" type="ORF">HXA33_00070</name>
</gene>
<dbReference type="InterPro" id="IPR036852">
    <property type="entry name" value="Peptidase_S8/S53_dom_sf"/>
</dbReference>
<evidence type="ECO:0000256" key="6">
    <source>
        <dbReference type="PROSITE-ProRule" id="PRU01240"/>
    </source>
</evidence>
<dbReference type="Gene3D" id="1.10.101.10">
    <property type="entry name" value="PGBD-like superfamily/PGBD"/>
    <property type="match status" value="6"/>
</dbReference>
<evidence type="ECO:0000256" key="7">
    <source>
        <dbReference type="RuleBase" id="RU003355"/>
    </source>
</evidence>
<proteinExistence type="inferred from homology"/>
<feature type="domain" description="Peptidoglycan binding-like" evidence="10">
    <location>
        <begin position="867"/>
        <end position="924"/>
    </location>
</feature>
<dbReference type="AlphaFoldDB" id="A0A9Q4AX54"/>
<comment type="similarity">
    <text evidence="1 6 7">Belongs to the peptidase S8 family.</text>
</comment>
<keyword evidence="4 6" id="KW-0720">Serine protease</keyword>
<dbReference type="InterPro" id="IPR002477">
    <property type="entry name" value="Peptidoglycan-bd-like"/>
</dbReference>
<comment type="caution">
    <text evidence="12">The sequence shown here is derived from an EMBL/GenBank/DDBJ whole genome shotgun (WGS) entry which is preliminary data.</text>
</comment>
<feature type="domain" description="Peptidase S8/S53" evidence="9">
    <location>
        <begin position="176"/>
        <end position="435"/>
    </location>
</feature>
<dbReference type="CDD" id="cd07474">
    <property type="entry name" value="Peptidases_S8_subtilisin_Vpr-like"/>
    <property type="match status" value="1"/>
</dbReference>
<dbReference type="InterPro" id="IPR034213">
    <property type="entry name" value="S8_Vpr-like"/>
</dbReference>
<keyword evidence="13" id="KW-1185">Reference proteome</keyword>
<evidence type="ECO:0000256" key="1">
    <source>
        <dbReference type="ARBA" id="ARBA00011073"/>
    </source>
</evidence>
<evidence type="ECO:0000256" key="8">
    <source>
        <dbReference type="SAM" id="Phobius"/>
    </source>
</evidence>
<dbReference type="PANTHER" id="PTHR43806">
    <property type="entry name" value="PEPTIDASE S8"/>
    <property type="match status" value="1"/>
</dbReference>
<dbReference type="Gene3D" id="3.40.50.200">
    <property type="entry name" value="Peptidase S8/S53 domain"/>
    <property type="match status" value="1"/>
</dbReference>
<evidence type="ECO:0000259" key="9">
    <source>
        <dbReference type="Pfam" id="PF00082"/>
    </source>
</evidence>
<keyword evidence="3 6" id="KW-0378">Hydrolase</keyword>
<dbReference type="InterPro" id="IPR010259">
    <property type="entry name" value="S8pro/Inhibitor_I9"/>
</dbReference>
<feature type="active site" description="Charge relay system" evidence="5 6">
    <location>
        <position position="401"/>
    </location>
</feature>
<feature type="domain" description="Peptidoglycan binding-like" evidence="10">
    <location>
        <begin position="1080"/>
        <end position="1136"/>
    </location>
</feature>
<reference evidence="12" key="1">
    <citation type="submission" date="2020-06" db="EMBL/GenBank/DDBJ databases">
        <title>Insight into the genomes of haloalkaliphilic bacilli from Kenyan soda lakes.</title>
        <authorList>
            <person name="Mwirichia R."/>
            <person name="Villamizar G.C."/>
            <person name="Poehlein A."/>
            <person name="Mugweru J."/>
            <person name="Kipnyargis A."/>
            <person name="Kiplimo D."/>
            <person name="Orwa P."/>
            <person name="Daniel R."/>
        </authorList>
    </citation>
    <scope>NUCLEOTIDE SEQUENCE</scope>
    <source>
        <strain evidence="12">B1096_S55</strain>
    </source>
</reference>
<dbReference type="GO" id="GO:0004252">
    <property type="term" value="F:serine-type endopeptidase activity"/>
    <property type="evidence" value="ECO:0007669"/>
    <property type="project" value="UniProtKB-UniRule"/>
</dbReference>
<evidence type="ECO:0000256" key="4">
    <source>
        <dbReference type="ARBA" id="ARBA00022825"/>
    </source>
</evidence>
<name>A0A9Q4AX54_SALAG</name>
<dbReference type="InterPro" id="IPR000209">
    <property type="entry name" value="Peptidase_S8/S53_dom"/>
</dbReference>
<keyword evidence="8" id="KW-0472">Membrane</keyword>
<evidence type="ECO:0000313" key="12">
    <source>
        <dbReference type="EMBL" id="MCR6094941.1"/>
    </source>
</evidence>
<feature type="active site" description="Charge relay system" evidence="5 6">
    <location>
        <position position="224"/>
    </location>
</feature>
<protein>
    <submittedName>
        <fullName evidence="12">S8 family serine peptidase</fullName>
    </submittedName>
</protein>